<reference evidence="2" key="2">
    <citation type="submission" date="2015-01" db="EMBL/GenBank/DDBJ databases">
        <title>Evolutionary Origins and Diversification of the Mycorrhizal Mutualists.</title>
        <authorList>
            <consortium name="DOE Joint Genome Institute"/>
            <consortium name="Mycorrhizal Genomics Consortium"/>
            <person name="Kohler A."/>
            <person name="Kuo A."/>
            <person name="Nagy L.G."/>
            <person name="Floudas D."/>
            <person name="Copeland A."/>
            <person name="Barry K.W."/>
            <person name="Cichocki N."/>
            <person name="Veneault-Fourrey C."/>
            <person name="LaButti K."/>
            <person name="Lindquist E.A."/>
            <person name="Lipzen A."/>
            <person name="Lundell T."/>
            <person name="Morin E."/>
            <person name="Murat C."/>
            <person name="Riley R."/>
            <person name="Ohm R."/>
            <person name="Sun H."/>
            <person name="Tunlid A."/>
            <person name="Henrissat B."/>
            <person name="Grigoriev I.V."/>
            <person name="Hibbett D.S."/>
            <person name="Martin F."/>
        </authorList>
    </citation>
    <scope>NUCLEOTIDE SEQUENCE [LARGE SCALE GENOMIC DNA]</scope>
    <source>
        <strain evidence="2">Marx 270</strain>
    </source>
</reference>
<dbReference type="HOGENOM" id="CLU_863699_0_0_1"/>
<evidence type="ECO:0008006" key="3">
    <source>
        <dbReference type="Google" id="ProtNLM"/>
    </source>
</evidence>
<gene>
    <name evidence="1" type="ORF">M404DRAFT_26426</name>
</gene>
<dbReference type="OrthoDB" id="2623379at2759"/>
<dbReference type="Proteomes" id="UP000054217">
    <property type="component" value="Unassembled WGS sequence"/>
</dbReference>
<accession>A0A0C3NTK2</accession>
<dbReference type="AlphaFoldDB" id="A0A0C3NTK2"/>
<proteinExistence type="predicted"/>
<reference evidence="1 2" key="1">
    <citation type="submission" date="2014-04" db="EMBL/GenBank/DDBJ databases">
        <authorList>
            <consortium name="DOE Joint Genome Institute"/>
            <person name="Kuo A."/>
            <person name="Kohler A."/>
            <person name="Costa M.D."/>
            <person name="Nagy L.G."/>
            <person name="Floudas D."/>
            <person name="Copeland A."/>
            <person name="Barry K.W."/>
            <person name="Cichocki N."/>
            <person name="Veneault-Fourrey C."/>
            <person name="LaButti K."/>
            <person name="Lindquist E.A."/>
            <person name="Lipzen A."/>
            <person name="Lundell T."/>
            <person name="Morin E."/>
            <person name="Murat C."/>
            <person name="Sun H."/>
            <person name="Tunlid A."/>
            <person name="Henrissat B."/>
            <person name="Grigoriev I.V."/>
            <person name="Hibbett D.S."/>
            <person name="Martin F."/>
            <person name="Nordberg H.P."/>
            <person name="Cantor M.N."/>
            <person name="Hua S.X."/>
        </authorList>
    </citation>
    <scope>NUCLEOTIDE SEQUENCE [LARGE SCALE GENOMIC DNA]</scope>
    <source>
        <strain evidence="1 2">Marx 270</strain>
    </source>
</reference>
<dbReference type="EMBL" id="KN831972">
    <property type="protein sequence ID" value="KIO04225.1"/>
    <property type="molecule type" value="Genomic_DNA"/>
</dbReference>
<protein>
    <recommendedName>
        <fullName evidence="3">Aminoglycoside phosphotransferase domain-containing protein</fullName>
    </recommendedName>
</protein>
<keyword evidence="2" id="KW-1185">Reference proteome</keyword>
<evidence type="ECO:0000313" key="2">
    <source>
        <dbReference type="Proteomes" id="UP000054217"/>
    </source>
</evidence>
<sequence length="298" mass="32945">MTLIHTHTQGTQLSQRIHPTLTTAQRHVVDFCSNGPGTYIVPSSPGSQVFVKRGDPSLEAEARTQAYLYAQAQSSAFDLHVPKVYDVFNDGNGNTYLVMEYIPAPSFHAWISEPDLSAEERSRRTDVAIDAIANTVEVLLQCPLPDGNGIGPVGGGYIQHSFFCMEEAPISFVDAAALGKYVNKALKRRPRRPQDRVSLDTEARLLCPSDVSLKNFLWDSVNERVWMVDYQHVNVLPHSFASFYFHSAPDPFVEAVAKKISLPVSSQLNLLQSAAVIVIQSGIRSFGLDENGDVKSRR</sequence>
<dbReference type="InParanoid" id="A0A0C3NTK2"/>
<dbReference type="InterPro" id="IPR011009">
    <property type="entry name" value="Kinase-like_dom_sf"/>
</dbReference>
<name>A0A0C3NTK2_PISTI</name>
<dbReference type="STRING" id="870435.A0A0C3NTK2"/>
<dbReference type="SUPFAM" id="SSF56112">
    <property type="entry name" value="Protein kinase-like (PK-like)"/>
    <property type="match status" value="1"/>
</dbReference>
<evidence type="ECO:0000313" key="1">
    <source>
        <dbReference type="EMBL" id="KIO04225.1"/>
    </source>
</evidence>
<organism evidence="1 2">
    <name type="scientific">Pisolithus tinctorius Marx 270</name>
    <dbReference type="NCBI Taxonomy" id="870435"/>
    <lineage>
        <taxon>Eukaryota</taxon>
        <taxon>Fungi</taxon>
        <taxon>Dikarya</taxon>
        <taxon>Basidiomycota</taxon>
        <taxon>Agaricomycotina</taxon>
        <taxon>Agaricomycetes</taxon>
        <taxon>Agaricomycetidae</taxon>
        <taxon>Boletales</taxon>
        <taxon>Sclerodermatineae</taxon>
        <taxon>Pisolithaceae</taxon>
        <taxon>Pisolithus</taxon>
    </lineage>
</organism>